<evidence type="ECO:0000313" key="1">
    <source>
        <dbReference type="EMBL" id="QOD40042.1"/>
    </source>
</evidence>
<dbReference type="SUPFAM" id="SSF56784">
    <property type="entry name" value="HAD-like"/>
    <property type="match status" value="1"/>
</dbReference>
<dbReference type="RefSeq" id="YP_010800797.1">
    <property type="nucleotide sequence ID" value="NC_076905.1"/>
</dbReference>
<dbReference type="InterPro" id="IPR036412">
    <property type="entry name" value="HAD-like_sf"/>
</dbReference>
<proteinExistence type="predicted"/>
<reference evidence="1" key="1">
    <citation type="journal article" date="2020" name="Viruses">
        <title>Genome Analysis of a Novel Clade b Betabaculovirus Isolated from the Legume Pest Matsumuraeses phaseoli (Lepidoptera: Tortricidae).</title>
        <authorList>
            <person name="Shu R."/>
            <person name="Meng Q."/>
            <person name="Miao L."/>
            <person name="Liang H."/>
            <person name="Chen J."/>
            <person name="Xu Y."/>
            <person name="Cheng L."/>
            <person name="Jin W."/>
            <person name="Qin Q."/>
            <person name="Zhang H."/>
        </authorList>
    </citation>
    <scope>NUCLEOTIDE SEQUENCE</scope>
    <source>
        <strain evidence="1">IOZ01</strain>
    </source>
</reference>
<dbReference type="CDD" id="cd01427">
    <property type="entry name" value="HAD_like"/>
    <property type="match status" value="1"/>
</dbReference>
<gene>
    <name evidence="1" type="primary">38k</name>
    <name evidence="1" type="ORF">H4Q86_079</name>
</gene>
<dbReference type="InterPro" id="IPR023214">
    <property type="entry name" value="HAD_sf"/>
</dbReference>
<dbReference type="NCBIfam" id="TIGR01684">
    <property type="entry name" value="viral_ppase"/>
    <property type="match status" value="1"/>
</dbReference>
<dbReference type="EMBL" id="MT844067">
    <property type="protein sequence ID" value="QOD40042.1"/>
    <property type="molecule type" value="Genomic_DNA"/>
</dbReference>
<keyword evidence="2" id="KW-1185">Reference proteome</keyword>
<protein>
    <submittedName>
        <fullName evidence="1">38k</fullName>
    </submittedName>
</protein>
<dbReference type="InterPro" id="IPR010033">
    <property type="entry name" value="HAD_SF_ppase_IIIC"/>
</dbReference>
<sequence length="346" mass="41550">MTRVVKVKSAILHILRIVGYKIIDETLIIVILSKIAKHFKQMQYRWNILHNTWSLVKRHILILDRYEDVRLIAPTNLDSMEFIVFKGNSVMCNSKYKQNHIYARDEMQDFRYKFKNEYRLSYLGHIFTLKLRPATCDLLNEWLVYDVNDIDKITNSDSVYFDPPHVIVFDMDSTLITDEEEVQIRDPTIYQSLNDLRELNCVLCLWSYGHREHVVHSLEKVKLKGYFDIILSEGRRVGEYKVKEEQDTHYDVFYFSTPFYLDVTEVKNIPKSPRVVLWYLQKHKIGLFKTITLVDDLFDNNINYDNFVNLKTCPVPVDDWDKWHKHIVRYIKRYNDTFRFDKNNLL</sequence>
<evidence type="ECO:0000313" key="2">
    <source>
        <dbReference type="Proteomes" id="UP000829694"/>
    </source>
</evidence>
<accession>A0AAE7MLF1</accession>
<dbReference type="KEGG" id="vg:80539443"/>
<dbReference type="Proteomes" id="UP000829694">
    <property type="component" value="Segment"/>
</dbReference>
<dbReference type="InterPro" id="IPR007827">
    <property type="entry name" value="DUF705"/>
</dbReference>
<dbReference type="NCBIfam" id="TIGR01681">
    <property type="entry name" value="HAD-SF-IIIC"/>
    <property type="match status" value="1"/>
</dbReference>
<name>A0AAE7MLF1_9BBAC</name>
<dbReference type="GeneID" id="80539443"/>
<organism evidence="1 2">
    <name type="scientific">Matsumuraeses phaseoli granulovirus</name>
    <dbReference type="NCBI Taxonomy" id="2760664"/>
    <lineage>
        <taxon>Viruses</taxon>
        <taxon>Viruses incertae sedis</taxon>
        <taxon>Naldaviricetes</taxon>
        <taxon>Lefavirales</taxon>
        <taxon>Baculoviridae</taxon>
        <taxon>Betabaculovirus</taxon>
        <taxon>Betabaculovirus maphaseoli</taxon>
    </lineage>
</organism>
<dbReference type="Gene3D" id="3.40.50.1000">
    <property type="entry name" value="HAD superfamily/HAD-like"/>
    <property type="match status" value="1"/>
</dbReference>
<dbReference type="Pfam" id="PF05152">
    <property type="entry name" value="DUF705"/>
    <property type="match status" value="1"/>
</dbReference>